<dbReference type="EMBL" id="AZGE01000024">
    <property type="protein sequence ID" value="KRM14647.1"/>
    <property type="molecule type" value="Genomic_DNA"/>
</dbReference>
<comment type="caution">
    <text evidence="4">The sequence shown here is derived from an EMBL/GenBank/DDBJ whole genome shotgun (WGS) entry which is preliminary data.</text>
</comment>
<dbReference type="AlphaFoldDB" id="A0A0R1WA18"/>
<dbReference type="PRINTS" id="PR00080">
    <property type="entry name" value="SDRFAMILY"/>
</dbReference>
<dbReference type="Pfam" id="PF00106">
    <property type="entry name" value="adh_short"/>
    <property type="match status" value="1"/>
</dbReference>
<dbReference type="Proteomes" id="UP000050973">
    <property type="component" value="Unassembled WGS sequence"/>
</dbReference>
<dbReference type="InterPro" id="IPR036291">
    <property type="entry name" value="NAD(P)-bd_dom_sf"/>
</dbReference>
<dbReference type="InterPro" id="IPR020904">
    <property type="entry name" value="Sc_DH/Rdtase_CS"/>
</dbReference>
<evidence type="ECO:0000256" key="2">
    <source>
        <dbReference type="ARBA" id="ARBA00023002"/>
    </source>
</evidence>
<protein>
    <submittedName>
        <fullName evidence="4">Short-chain dehydrogenase oxidoreductase</fullName>
    </submittedName>
</protein>
<evidence type="ECO:0000313" key="4">
    <source>
        <dbReference type="EMBL" id="KRM14647.1"/>
    </source>
</evidence>
<evidence type="ECO:0000313" key="5">
    <source>
        <dbReference type="Proteomes" id="UP000050973"/>
    </source>
</evidence>
<evidence type="ECO:0000256" key="3">
    <source>
        <dbReference type="RuleBase" id="RU000363"/>
    </source>
</evidence>
<organism evidence="4 5">
    <name type="scientific">Limosilactobacillus oris DSM 4864</name>
    <dbReference type="NCBI Taxonomy" id="1423779"/>
    <lineage>
        <taxon>Bacteria</taxon>
        <taxon>Bacillati</taxon>
        <taxon>Bacillota</taxon>
        <taxon>Bacilli</taxon>
        <taxon>Lactobacillales</taxon>
        <taxon>Lactobacillaceae</taxon>
        <taxon>Limosilactobacillus</taxon>
    </lineage>
</organism>
<comment type="similarity">
    <text evidence="1 3">Belongs to the short-chain dehydrogenases/reductases (SDR) family.</text>
</comment>
<gene>
    <name evidence="4" type="ORF">FC49_GL001009</name>
</gene>
<dbReference type="SUPFAM" id="SSF51735">
    <property type="entry name" value="NAD(P)-binding Rossmann-fold domains"/>
    <property type="match status" value="1"/>
</dbReference>
<evidence type="ECO:0000256" key="1">
    <source>
        <dbReference type="ARBA" id="ARBA00006484"/>
    </source>
</evidence>
<reference evidence="4 5" key="1">
    <citation type="journal article" date="2015" name="Genome Announc.">
        <title>Expanding the biotechnology potential of lactobacilli through comparative genomics of 213 strains and associated genera.</title>
        <authorList>
            <person name="Sun Z."/>
            <person name="Harris H.M."/>
            <person name="McCann A."/>
            <person name="Guo C."/>
            <person name="Argimon S."/>
            <person name="Zhang W."/>
            <person name="Yang X."/>
            <person name="Jeffery I.B."/>
            <person name="Cooney J.C."/>
            <person name="Kagawa T.F."/>
            <person name="Liu W."/>
            <person name="Song Y."/>
            <person name="Salvetti E."/>
            <person name="Wrobel A."/>
            <person name="Rasinkangas P."/>
            <person name="Parkhill J."/>
            <person name="Rea M.C."/>
            <person name="O'Sullivan O."/>
            <person name="Ritari J."/>
            <person name="Douillard F.P."/>
            <person name="Paul Ross R."/>
            <person name="Yang R."/>
            <person name="Briner A.E."/>
            <person name="Felis G.E."/>
            <person name="de Vos W.M."/>
            <person name="Barrangou R."/>
            <person name="Klaenhammer T.R."/>
            <person name="Caufield P.W."/>
            <person name="Cui Y."/>
            <person name="Zhang H."/>
            <person name="O'Toole P.W."/>
        </authorList>
    </citation>
    <scope>NUCLEOTIDE SEQUENCE [LARGE SCALE GENOMIC DNA]</scope>
    <source>
        <strain evidence="4 5">DSM 4864</strain>
    </source>
</reference>
<dbReference type="PROSITE" id="PS00061">
    <property type="entry name" value="ADH_SHORT"/>
    <property type="match status" value="1"/>
</dbReference>
<dbReference type="Gene3D" id="3.40.50.720">
    <property type="entry name" value="NAD(P)-binding Rossmann-like Domain"/>
    <property type="match status" value="1"/>
</dbReference>
<sequence>MIIMTNQTWMVTGTSSGFGKELALQLAQKTGIQLIATARKESDLDYLDQYDHGQIKKILVDVAKSKEIQRAVQEALAFTEQVDVLVNNAGLGYFSTIEESNMATVRYMFEVNVFGLAEMTKALLPQFRQHRSGTIVNISSALALTTLPTMGFYSATKYAVEGYSDTLRKELAPLGIHVLTVEPSGARTNWAGSSSQKELPQITDYANFQQMVETMDEGVTKSPGNPKLIAKAIIEAVENPDTPDHLPLGNFAYKGSLENLRGLTREIEHYKDISLSTDD</sequence>
<dbReference type="PANTHER" id="PTHR43976">
    <property type="entry name" value="SHORT CHAIN DEHYDROGENASE"/>
    <property type="match status" value="1"/>
</dbReference>
<dbReference type="PANTHER" id="PTHR43976:SF16">
    <property type="entry name" value="SHORT-CHAIN DEHYDROGENASE_REDUCTASE FAMILY PROTEIN"/>
    <property type="match status" value="1"/>
</dbReference>
<dbReference type="CDD" id="cd05374">
    <property type="entry name" value="17beta-HSD-like_SDR_c"/>
    <property type="match status" value="1"/>
</dbReference>
<dbReference type="PRINTS" id="PR00081">
    <property type="entry name" value="GDHRDH"/>
</dbReference>
<dbReference type="InterPro" id="IPR051911">
    <property type="entry name" value="SDR_oxidoreductase"/>
</dbReference>
<proteinExistence type="inferred from homology"/>
<accession>A0A0R1WA18</accession>
<dbReference type="PATRIC" id="fig|1423779.3.peg.1030"/>
<keyword evidence="2" id="KW-0560">Oxidoreductase</keyword>
<name>A0A0R1WA18_9LACO</name>
<dbReference type="GO" id="GO:0016491">
    <property type="term" value="F:oxidoreductase activity"/>
    <property type="evidence" value="ECO:0007669"/>
    <property type="project" value="UniProtKB-KW"/>
</dbReference>
<dbReference type="InterPro" id="IPR002347">
    <property type="entry name" value="SDR_fam"/>
</dbReference>